<gene>
    <name evidence="3" type="ORF">CKO28_12450</name>
</gene>
<dbReference type="Pfam" id="PF00582">
    <property type="entry name" value="Usp"/>
    <property type="match status" value="1"/>
</dbReference>
<evidence type="ECO:0000313" key="4">
    <source>
        <dbReference type="Proteomes" id="UP001296873"/>
    </source>
</evidence>
<organism evidence="3 4">
    <name type="scientific">Rhodovibrio sodomensis</name>
    <dbReference type="NCBI Taxonomy" id="1088"/>
    <lineage>
        <taxon>Bacteria</taxon>
        <taxon>Pseudomonadati</taxon>
        <taxon>Pseudomonadota</taxon>
        <taxon>Alphaproteobacteria</taxon>
        <taxon>Rhodospirillales</taxon>
        <taxon>Rhodovibrionaceae</taxon>
        <taxon>Rhodovibrio</taxon>
    </lineage>
</organism>
<keyword evidence="4" id="KW-1185">Reference proteome</keyword>
<dbReference type="EMBL" id="NRRL01000031">
    <property type="protein sequence ID" value="MBK1668842.1"/>
    <property type="molecule type" value="Genomic_DNA"/>
</dbReference>
<dbReference type="Proteomes" id="UP001296873">
    <property type="component" value="Unassembled WGS sequence"/>
</dbReference>
<comment type="similarity">
    <text evidence="1">Belongs to the universal stress protein A family.</text>
</comment>
<reference evidence="3 4" key="1">
    <citation type="journal article" date="2020" name="Microorganisms">
        <title>Osmotic Adaptation and Compatible Solute Biosynthesis of Phototrophic Bacteria as Revealed from Genome Analyses.</title>
        <authorList>
            <person name="Imhoff J.F."/>
            <person name="Rahn T."/>
            <person name="Kunzel S."/>
            <person name="Keller A."/>
            <person name="Neulinger S.C."/>
        </authorList>
    </citation>
    <scope>NUCLEOTIDE SEQUENCE [LARGE SCALE GENOMIC DNA]</scope>
    <source>
        <strain evidence="3 4">DSM 9895</strain>
    </source>
</reference>
<feature type="domain" description="UspA" evidence="2">
    <location>
        <begin position="1"/>
        <end position="134"/>
    </location>
</feature>
<protein>
    <recommendedName>
        <fullName evidence="2">UspA domain-containing protein</fullName>
    </recommendedName>
</protein>
<evidence type="ECO:0000259" key="2">
    <source>
        <dbReference type="Pfam" id="PF00582"/>
    </source>
</evidence>
<dbReference type="PRINTS" id="PR01438">
    <property type="entry name" value="UNVRSLSTRESS"/>
</dbReference>
<dbReference type="SUPFAM" id="SSF52402">
    <property type="entry name" value="Adenine nucleotide alpha hydrolases-like"/>
    <property type="match status" value="1"/>
</dbReference>
<evidence type="ECO:0000313" key="3">
    <source>
        <dbReference type="EMBL" id="MBK1668842.1"/>
    </source>
</evidence>
<dbReference type="InterPro" id="IPR014729">
    <property type="entry name" value="Rossmann-like_a/b/a_fold"/>
</dbReference>
<dbReference type="PANTHER" id="PTHR46268">
    <property type="entry name" value="STRESS RESPONSE PROTEIN NHAX"/>
    <property type="match status" value="1"/>
</dbReference>
<name>A0ABS1DFW6_9PROT</name>
<dbReference type="RefSeq" id="WP_200341163.1">
    <property type="nucleotide sequence ID" value="NZ_NRRL01000031.1"/>
</dbReference>
<dbReference type="PANTHER" id="PTHR46268:SF6">
    <property type="entry name" value="UNIVERSAL STRESS PROTEIN UP12"/>
    <property type="match status" value="1"/>
</dbReference>
<dbReference type="InterPro" id="IPR006016">
    <property type="entry name" value="UspA"/>
</dbReference>
<dbReference type="Gene3D" id="3.40.50.620">
    <property type="entry name" value="HUPs"/>
    <property type="match status" value="1"/>
</dbReference>
<dbReference type="InterPro" id="IPR006015">
    <property type="entry name" value="Universal_stress_UspA"/>
</dbReference>
<comment type="caution">
    <text evidence="3">The sequence shown here is derived from an EMBL/GenBank/DDBJ whole genome shotgun (WGS) entry which is preliminary data.</text>
</comment>
<proteinExistence type="inferred from homology"/>
<accession>A0ABS1DFW6</accession>
<dbReference type="CDD" id="cd00293">
    <property type="entry name" value="USP-like"/>
    <property type="match status" value="1"/>
</dbReference>
<sequence length="134" mass="14819">MFDKILVPIDTTHESSYKKALPLAAEEARHHGASLSVVTVIPDVEPVDAGRAEPAEEQRRLDAILKEHGPSDMQVEALVERGDSVHKTIRRKAEQLGCDLIVMNSHHPELKDYVLGSNASQIVHHAKCSVFVVR</sequence>
<evidence type="ECO:0000256" key="1">
    <source>
        <dbReference type="ARBA" id="ARBA00008791"/>
    </source>
</evidence>